<feature type="signal peptide" evidence="1">
    <location>
        <begin position="1"/>
        <end position="18"/>
    </location>
</feature>
<dbReference type="AlphaFoldDB" id="A0AAF3F175"/>
<keyword evidence="2" id="KW-1185">Reference proteome</keyword>
<accession>A0AAF3F175</accession>
<proteinExistence type="predicted"/>
<reference evidence="3" key="1">
    <citation type="submission" date="2024-02" db="UniProtKB">
        <authorList>
            <consortium name="WormBaseParasite"/>
        </authorList>
    </citation>
    <scope>IDENTIFICATION</scope>
</reference>
<name>A0AAF3F175_9BILA</name>
<keyword evidence="1" id="KW-0732">Signal</keyword>
<dbReference type="Proteomes" id="UP000887575">
    <property type="component" value="Unassembled WGS sequence"/>
</dbReference>
<protein>
    <recommendedName>
        <fullName evidence="4">Lipoprotein</fullName>
    </recommendedName>
</protein>
<evidence type="ECO:0000256" key="1">
    <source>
        <dbReference type="SAM" id="SignalP"/>
    </source>
</evidence>
<dbReference type="WBParaSite" id="MBELARI_LOCUS1961">
    <property type="protein sequence ID" value="MBELARI_LOCUS1961"/>
    <property type="gene ID" value="MBELARI_LOCUS1961"/>
</dbReference>
<evidence type="ECO:0000313" key="3">
    <source>
        <dbReference type="WBParaSite" id="MBELARI_LOCUS1961"/>
    </source>
</evidence>
<sequence>MFIRISVLLIFCFSLINCAKKKQYDHREVFGENCVENSHRPLLKAYREWVGEFQKYGWHPYYVHGNALNYAKAQTGITPPECFQLSNVDGNEVSE</sequence>
<evidence type="ECO:0008006" key="4">
    <source>
        <dbReference type="Google" id="ProtNLM"/>
    </source>
</evidence>
<feature type="chain" id="PRO_5042091148" description="Lipoprotein" evidence="1">
    <location>
        <begin position="19"/>
        <end position="95"/>
    </location>
</feature>
<organism evidence="2 3">
    <name type="scientific">Mesorhabditis belari</name>
    <dbReference type="NCBI Taxonomy" id="2138241"/>
    <lineage>
        <taxon>Eukaryota</taxon>
        <taxon>Metazoa</taxon>
        <taxon>Ecdysozoa</taxon>
        <taxon>Nematoda</taxon>
        <taxon>Chromadorea</taxon>
        <taxon>Rhabditida</taxon>
        <taxon>Rhabditina</taxon>
        <taxon>Rhabditomorpha</taxon>
        <taxon>Rhabditoidea</taxon>
        <taxon>Rhabditidae</taxon>
        <taxon>Mesorhabditinae</taxon>
        <taxon>Mesorhabditis</taxon>
    </lineage>
</organism>
<evidence type="ECO:0000313" key="2">
    <source>
        <dbReference type="Proteomes" id="UP000887575"/>
    </source>
</evidence>